<dbReference type="GeneID" id="77462688"/>
<dbReference type="InterPro" id="IPR033887">
    <property type="entry name" value="PTS_IIA_man"/>
</dbReference>
<evidence type="ECO:0000256" key="6">
    <source>
        <dbReference type="ARBA" id="ARBA00022683"/>
    </source>
</evidence>
<dbReference type="SUPFAM" id="SSF53062">
    <property type="entry name" value="PTS system fructose IIA component-like"/>
    <property type="match status" value="1"/>
</dbReference>
<dbReference type="RefSeq" id="WP_022790671.1">
    <property type="nucleotide sequence ID" value="NZ_UHFX01000003.1"/>
</dbReference>
<evidence type="ECO:0000256" key="7">
    <source>
        <dbReference type="ARBA" id="ARBA00022777"/>
    </source>
</evidence>
<dbReference type="Gene3D" id="3.40.50.510">
    <property type="entry name" value="Phosphotransferase system, mannose-type IIA component"/>
    <property type="match status" value="1"/>
</dbReference>
<proteinExistence type="predicted"/>
<dbReference type="GO" id="GO:0009401">
    <property type="term" value="P:phosphoenolpyruvate-dependent sugar phosphotransferase system"/>
    <property type="evidence" value="ECO:0007669"/>
    <property type="project" value="UniProtKB-KW"/>
</dbReference>
<keyword evidence="7" id="KW-0418">Kinase</keyword>
<keyword evidence="6" id="KW-0598">Phosphotransferase system</keyword>
<keyword evidence="4" id="KW-0762">Sugar transport</keyword>
<dbReference type="PROSITE" id="PS51096">
    <property type="entry name" value="PTS_EIIA_TYPE_4"/>
    <property type="match status" value="1"/>
</dbReference>
<keyword evidence="2" id="KW-0813">Transport</keyword>
<dbReference type="Proteomes" id="UP000255523">
    <property type="component" value="Unassembled WGS sequence"/>
</dbReference>
<evidence type="ECO:0000256" key="3">
    <source>
        <dbReference type="ARBA" id="ARBA00022490"/>
    </source>
</evidence>
<dbReference type="EMBL" id="UHFX01000003">
    <property type="protein sequence ID" value="SUO04818.1"/>
    <property type="molecule type" value="Genomic_DNA"/>
</dbReference>
<dbReference type="PANTHER" id="PTHR33799:SF1">
    <property type="entry name" value="PTS SYSTEM MANNOSE-SPECIFIC EIIAB COMPONENT-RELATED"/>
    <property type="match status" value="1"/>
</dbReference>
<name>A0A380LLT4_9FIRM</name>
<dbReference type="GO" id="GO:0016301">
    <property type="term" value="F:kinase activity"/>
    <property type="evidence" value="ECO:0007669"/>
    <property type="project" value="UniProtKB-KW"/>
</dbReference>
<dbReference type="InterPro" id="IPR051471">
    <property type="entry name" value="Bacterial_PTS_sugar_comp"/>
</dbReference>
<dbReference type="PANTHER" id="PTHR33799">
    <property type="entry name" value="PTS PERMEASE-RELATED-RELATED"/>
    <property type="match status" value="1"/>
</dbReference>
<gene>
    <name evidence="9" type="primary">manX_4</name>
    <name evidence="9" type="ORF">NCTC11087_01745</name>
</gene>
<evidence type="ECO:0000313" key="9">
    <source>
        <dbReference type="EMBL" id="SUO04818.1"/>
    </source>
</evidence>
<evidence type="ECO:0000256" key="2">
    <source>
        <dbReference type="ARBA" id="ARBA00022448"/>
    </source>
</evidence>
<dbReference type="OrthoDB" id="9799827at2"/>
<evidence type="ECO:0000256" key="1">
    <source>
        <dbReference type="ARBA" id="ARBA00004496"/>
    </source>
</evidence>
<sequence length="144" mass="16123">MKTKEKKIGLIVTGHGIFATGLTNSLRQIVGMPEDYVSIDYRENDSLEDISKKMIDALNVLKTCDEILVLCDLIGGVPFKTAVKISYSYQNLEVIGGVNLGMLIEINLTRTFVKNVEELAEVAIEIGKEQIARFHLSMEKKLYK</sequence>
<reference evidence="9 10" key="1">
    <citation type="submission" date="2018-06" db="EMBL/GenBank/DDBJ databases">
        <authorList>
            <consortium name="Pathogen Informatics"/>
            <person name="Doyle S."/>
        </authorList>
    </citation>
    <scope>NUCLEOTIDE SEQUENCE [LARGE SCALE GENOMIC DNA]</scope>
    <source>
        <strain evidence="9 10">NCTC11087</strain>
    </source>
</reference>
<dbReference type="CDD" id="cd00006">
    <property type="entry name" value="PTS_IIA_man"/>
    <property type="match status" value="1"/>
</dbReference>
<dbReference type="InterPro" id="IPR036662">
    <property type="entry name" value="PTS_EIIA_man-typ_sf"/>
</dbReference>
<evidence type="ECO:0000259" key="8">
    <source>
        <dbReference type="PROSITE" id="PS51096"/>
    </source>
</evidence>
<keyword evidence="5" id="KW-0808">Transferase</keyword>
<dbReference type="Pfam" id="PF03610">
    <property type="entry name" value="EIIA-man"/>
    <property type="match status" value="1"/>
</dbReference>
<evidence type="ECO:0000313" key="10">
    <source>
        <dbReference type="Proteomes" id="UP000255523"/>
    </source>
</evidence>
<dbReference type="InterPro" id="IPR004701">
    <property type="entry name" value="PTS_EIIA_man-typ"/>
</dbReference>
<keyword evidence="3" id="KW-0963">Cytoplasm</keyword>
<dbReference type="GO" id="GO:0005737">
    <property type="term" value="C:cytoplasm"/>
    <property type="evidence" value="ECO:0007669"/>
    <property type="project" value="UniProtKB-SubCell"/>
</dbReference>
<comment type="subcellular location">
    <subcellularLocation>
        <location evidence="1">Cytoplasm</location>
    </subcellularLocation>
</comment>
<protein>
    <submittedName>
        <fullName evidence="9">PTS system N-acetylgalactosamine-specific transporter subunit IIA</fullName>
    </submittedName>
</protein>
<dbReference type="AlphaFoldDB" id="A0A380LLT4"/>
<keyword evidence="10" id="KW-1185">Reference proteome</keyword>
<dbReference type="GO" id="GO:0016020">
    <property type="term" value="C:membrane"/>
    <property type="evidence" value="ECO:0007669"/>
    <property type="project" value="InterPro"/>
</dbReference>
<organism evidence="9 10">
    <name type="scientific">Faecalicoccus pleomorphus</name>
    <dbReference type="NCBI Taxonomy" id="1323"/>
    <lineage>
        <taxon>Bacteria</taxon>
        <taxon>Bacillati</taxon>
        <taxon>Bacillota</taxon>
        <taxon>Erysipelotrichia</taxon>
        <taxon>Erysipelotrichales</taxon>
        <taxon>Erysipelotrichaceae</taxon>
        <taxon>Faecalicoccus</taxon>
    </lineage>
</organism>
<accession>A0A380LLT4</accession>
<evidence type="ECO:0000256" key="5">
    <source>
        <dbReference type="ARBA" id="ARBA00022679"/>
    </source>
</evidence>
<evidence type="ECO:0000256" key="4">
    <source>
        <dbReference type="ARBA" id="ARBA00022597"/>
    </source>
</evidence>
<feature type="domain" description="PTS EIIA type-4" evidence="8">
    <location>
        <begin position="7"/>
        <end position="131"/>
    </location>
</feature>